<keyword evidence="2" id="KW-1133">Transmembrane helix</keyword>
<organism evidence="4 5">
    <name type="scientific">Thiobaca trueperi</name>
    <dbReference type="NCBI Taxonomy" id="127458"/>
    <lineage>
        <taxon>Bacteria</taxon>
        <taxon>Pseudomonadati</taxon>
        <taxon>Pseudomonadota</taxon>
        <taxon>Gammaproteobacteria</taxon>
        <taxon>Chromatiales</taxon>
        <taxon>Chromatiaceae</taxon>
        <taxon>Thiobaca</taxon>
    </lineage>
</organism>
<feature type="compositionally biased region" description="Low complexity" evidence="1">
    <location>
        <begin position="165"/>
        <end position="176"/>
    </location>
</feature>
<evidence type="ECO:0000259" key="3">
    <source>
        <dbReference type="Pfam" id="PF16537"/>
    </source>
</evidence>
<accession>A0A4V2V1S4</accession>
<feature type="region of interest" description="Disordered" evidence="1">
    <location>
        <begin position="77"/>
        <end position="148"/>
    </location>
</feature>
<dbReference type="GO" id="GO:0015627">
    <property type="term" value="C:type II protein secretion system complex"/>
    <property type="evidence" value="ECO:0007669"/>
    <property type="project" value="InterPro"/>
</dbReference>
<keyword evidence="2" id="KW-0812">Transmembrane</keyword>
<keyword evidence="2" id="KW-0472">Membrane</keyword>
<dbReference type="RefSeq" id="WP_132976680.1">
    <property type="nucleotide sequence ID" value="NZ_SMAO01000003.1"/>
</dbReference>
<reference evidence="4 5" key="1">
    <citation type="submission" date="2019-03" db="EMBL/GenBank/DDBJ databases">
        <title>Genomic Encyclopedia of Type Strains, Phase IV (KMG-IV): sequencing the most valuable type-strain genomes for metagenomic binning, comparative biology and taxonomic classification.</title>
        <authorList>
            <person name="Goeker M."/>
        </authorList>
    </citation>
    <scope>NUCLEOTIDE SEQUENCE [LARGE SCALE GENOMIC DNA]</scope>
    <source>
        <strain evidence="4 5">DSM 13587</strain>
    </source>
</reference>
<dbReference type="OrthoDB" id="5432325at2"/>
<proteinExistence type="predicted"/>
<sequence length="295" mass="31914">MSYILEALKKSQQERELGQVPTLDTTGIFSEDKEPIPTNHWGLLAVGLAALAVVIALYAALRGPTAPVVVSAPPAPVLPQQTDPRGTAPAPLDPSWSAPAEPLVEAPPPKRSPRVSPAPTLPGSDRGEGVIMDDDLPYPNPNFDPARDALADPQLELELQRQLAAEQGDSAAAKPAPIAPPERTPIPSDLIDDIEAFKQQVRREQGVPPPASKRQPARLSGDLTRLRLTAAQQAQLPGYLMTVHVYDPDTAKRFVVINTLKYREGEETREGLRVERILLDGAVLSYLGNPFFVPR</sequence>
<evidence type="ECO:0000256" key="2">
    <source>
        <dbReference type="SAM" id="Phobius"/>
    </source>
</evidence>
<dbReference type="Pfam" id="PF16537">
    <property type="entry name" value="T2SSB"/>
    <property type="match status" value="1"/>
</dbReference>
<feature type="transmembrane region" description="Helical" evidence="2">
    <location>
        <begin position="41"/>
        <end position="61"/>
    </location>
</feature>
<gene>
    <name evidence="4" type="ORF">EDC35_103391</name>
</gene>
<feature type="domain" description="Type II secretion system protein GspB C-terminal" evidence="3">
    <location>
        <begin position="242"/>
        <end position="294"/>
    </location>
</feature>
<dbReference type="InterPro" id="IPR032389">
    <property type="entry name" value="GspB_C"/>
</dbReference>
<dbReference type="EMBL" id="SMAO01000003">
    <property type="protein sequence ID" value="TCT22292.1"/>
    <property type="molecule type" value="Genomic_DNA"/>
</dbReference>
<comment type="caution">
    <text evidence="4">The sequence shown here is derived from an EMBL/GenBank/DDBJ whole genome shotgun (WGS) entry which is preliminary data.</text>
</comment>
<keyword evidence="5" id="KW-1185">Reference proteome</keyword>
<dbReference type="AlphaFoldDB" id="A0A4V2V1S4"/>
<evidence type="ECO:0000313" key="4">
    <source>
        <dbReference type="EMBL" id="TCT22292.1"/>
    </source>
</evidence>
<dbReference type="Proteomes" id="UP000295717">
    <property type="component" value="Unassembled WGS sequence"/>
</dbReference>
<evidence type="ECO:0000313" key="5">
    <source>
        <dbReference type="Proteomes" id="UP000295717"/>
    </source>
</evidence>
<evidence type="ECO:0000256" key="1">
    <source>
        <dbReference type="SAM" id="MobiDB-lite"/>
    </source>
</evidence>
<feature type="region of interest" description="Disordered" evidence="1">
    <location>
        <begin position="165"/>
        <end position="187"/>
    </location>
</feature>
<protein>
    <submittedName>
        <fullName evidence="4">Type II secretion system protein B</fullName>
    </submittedName>
</protein>
<name>A0A4V2V1S4_9GAMM</name>